<name>A0A4Y7PV86_9AGAM</name>
<evidence type="ECO:0000313" key="3">
    <source>
        <dbReference type="Proteomes" id="UP000294933"/>
    </source>
</evidence>
<dbReference type="EMBL" id="ML170202">
    <property type="protein sequence ID" value="TDL18946.1"/>
    <property type="molecule type" value="Genomic_DNA"/>
</dbReference>
<protein>
    <submittedName>
        <fullName evidence="2">Uncharacterized protein</fullName>
    </submittedName>
</protein>
<feature type="region of interest" description="Disordered" evidence="1">
    <location>
        <begin position="78"/>
        <end position="117"/>
    </location>
</feature>
<feature type="compositionally biased region" description="Basic and acidic residues" evidence="1">
    <location>
        <begin position="26"/>
        <end position="54"/>
    </location>
</feature>
<evidence type="ECO:0000256" key="1">
    <source>
        <dbReference type="SAM" id="MobiDB-lite"/>
    </source>
</evidence>
<feature type="region of interest" description="Disordered" evidence="1">
    <location>
        <begin position="22"/>
        <end position="54"/>
    </location>
</feature>
<evidence type="ECO:0000313" key="2">
    <source>
        <dbReference type="EMBL" id="TDL18946.1"/>
    </source>
</evidence>
<dbReference type="AlphaFoldDB" id="A0A4Y7PV86"/>
<sequence length="117" mass="13932">MTKKHKKFVEEKSDALRLANSIADVQDQKDREWKERHKKPEVVGKTEGRSKPIRTENLRKVKEQLRIRELSAKREKFRVKKHLISERPPPRRHAMLPPDNQDTTHKRPPGKRRVSFA</sequence>
<accession>A0A4Y7PV86</accession>
<feature type="compositionally biased region" description="Basic residues" evidence="1">
    <location>
        <begin position="106"/>
        <end position="117"/>
    </location>
</feature>
<dbReference type="Proteomes" id="UP000294933">
    <property type="component" value="Unassembled WGS sequence"/>
</dbReference>
<organism evidence="2 3">
    <name type="scientific">Rickenella mellea</name>
    <dbReference type="NCBI Taxonomy" id="50990"/>
    <lineage>
        <taxon>Eukaryota</taxon>
        <taxon>Fungi</taxon>
        <taxon>Dikarya</taxon>
        <taxon>Basidiomycota</taxon>
        <taxon>Agaricomycotina</taxon>
        <taxon>Agaricomycetes</taxon>
        <taxon>Hymenochaetales</taxon>
        <taxon>Rickenellaceae</taxon>
        <taxon>Rickenella</taxon>
    </lineage>
</organism>
<reference evidence="2 3" key="1">
    <citation type="submission" date="2018-06" db="EMBL/GenBank/DDBJ databases">
        <title>A transcriptomic atlas of mushroom development highlights an independent origin of complex multicellularity.</title>
        <authorList>
            <consortium name="DOE Joint Genome Institute"/>
            <person name="Krizsan K."/>
            <person name="Almasi E."/>
            <person name="Merenyi Z."/>
            <person name="Sahu N."/>
            <person name="Viragh M."/>
            <person name="Koszo T."/>
            <person name="Mondo S."/>
            <person name="Kiss B."/>
            <person name="Balint B."/>
            <person name="Kues U."/>
            <person name="Barry K."/>
            <person name="Hegedus J.C."/>
            <person name="Henrissat B."/>
            <person name="Johnson J."/>
            <person name="Lipzen A."/>
            <person name="Ohm R."/>
            <person name="Nagy I."/>
            <person name="Pangilinan J."/>
            <person name="Yan J."/>
            <person name="Xiong Y."/>
            <person name="Grigoriev I.V."/>
            <person name="Hibbett D.S."/>
            <person name="Nagy L.G."/>
        </authorList>
    </citation>
    <scope>NUCLEOTIDE SEQUENCE [LARGE SCALE GENOMIC DNA]</scope>
    <source>
        <strain evidence="2 3">SZMC22713</strain>
    </source>
</reference>
<proteinExistence type="predicted"/>
<dbReference type="VEuPathDB" id="FungiDB:BD410DRAFT_842512"/>
<keyword evidence="3" id="KW-1185">Reference proteome</keyword>
<gene>
    <name evidence="2" type="ORF">BD410DRAFT_842512</name>
</gene>